<keyword evidence="2" id="KW-0645">Protease</keyword>
<name>A0AC58HEG0_DANRE</name>
<organism evidence="1 2">
    <name type="scientific">Danio rerio</name>
    <name type="common">Zebrafish</name>
    <name type="synonym">Brachydanio rerio</name>
    <dbReference type="NCBI Taxonomy" id="7955"/>
    <lineage>
        <taxon>Eukaryota</taxon>
        <taxon>Metazoa</taxon>
        <taxon>Chordata</taxon>
        <taxon>Craniata</taxon>
        <taxon>Vertebrata</taxon>
        <taxon>Euteleostomi</taxon>
        <taxon>Actinopterygii</taxon>
        <taxon>Neopterygii</taxon>
        <taxon>Teleostei</taxon>
        <taxon>Ostariophysi</taxon>
        <taxon>Cypriniformes</taxon>
        <taxon>Danionidae</taxon>
        <taxon>Danioninae</taxon>
        <taxon>Danio</taxon>
    </lineage>
</organism>
<keyword evidence="2" id="KW-0378">Hydrolase</keyword>
<dbReference type="Proteomes" id="UP000000437">
    <property type="component" value="Chromosome 15"/>
</dbReference>
<reference evidence="2" key="1">
    <citation type="submission" date="2025-08" db="UniProtKB">
        <authorList>
            <consortium name="RefSeq"/>
        </authorList>
    </citation>
    <scope>IDENTIFICATION</scope>
    <source>
        <strain evidence="2">Tuebingen</strain>
        <tissue evidence="2">Fibroblasts and whole tissue</tissue>
    </source>
</reference>
<evidence type="ECO:0000313" key="2">
    <source>
        <dbReference type="RefSeq" id="XP_073780390.1"/>
    </source>
</evidence>
<keyword evidence="1" id="KW-1185">Reference proteome</keyword>
<keyword evidence="2" id="KW-0482">Metalloprotease</keyword>
<accession>A0AC58HEG0</accession>
<proteinExistence type="predicted"/>
<protein>
    <submittedName>
        <fullName evidence="2">Matrix metalloproteinase-28 isoform X1</fullName>
    </submittedName>
</protein>
<dbReference type="RefSeq" id="XP_073780390.1">
    <property type="nucleotide sequence ID" value="XM_073924289.1"/>
</dbReference>
<sequence>MSEQSSCALLATSCSSPISSPAQGFLEQYGYLYKDNETYRTAEVKTAIREFQWLSWLPVTGHLDAATLEKMASPRCGVTDAGSIDAWQDRINGIFTGRHGQHLRKKRYTQLGEKWQKKQLSYRILNWPRSLSTSQVHLAVSAAFQLWSNASGLQFLELHQGPADIRLAFYDGEHNDGAGNAFDGPGGALAHAFFPFRGEAHFDMSERWTLSGYKGHNLFLVTAHEIGHTLGLVHSPVRHALMSPYYKKISSNAVLSWDDITAVQQLYGKPPGDTVQQLVGRALRWTMQDWQISQDPRESSLTPNYCHGFFDAITTDENGAVLVFQGYRFWSVSNGSVSDPCLLQTRWPQLSVTIEAAAFNPLDRKLYFFKGRRMWRYSGSNLDPGFPKRSSALGLPKHVDCAFFYQPLGQLVLFKGSRYLVLNPRSLSMELYYPRPLRDWKGVPREVNGALTRPDGMLYFFKEQQYWRLDIGKLRITAAGRWADSLQWIGCQKTPSLLDNEL</sequence>
<gene>
    <name evidence="2" type="primary">mmp28</name>
</gene>
<evidence type="ECO:0000313" key="1">
    <source>
        <dbReference type="Proteomes" id="UP000000437"/>
    </source>
</evidence>